<dbReference type="InterPro" id="IPR011084">
    <property type="entry name" value="DRMBL"/>
</dbReference>
<dbReference type="GO" id="GO:0003684">
    <property type="term" value="F:damaged DNA binding"/>
    <property type="evidence" value="ECO:0007669"/>
    <property type="project" value="TreeGrafter"/>
</dbReference>
<feature type="compositionally biased region" description="Low complexity" evidence="6">
    <location>
        <begin position="887"/>
        <end position="897"/>
    </location>
</feature>
<feature type="compositionally biased region" description="Basic and acidic residues" evidence="6">
    <location>
        <begin position="62"/>
        <end position="71"/>
    </location>
</feature>
<feature type="compositionally biased region" description="Polar residues" evidence="6">
    <location>
        <begin position="256"/>
        <end position="267"/>
    </location>
</feature>
<dbReference type="Proteomes" id="UP000095300">
    <property type="component" value="Unassembled WGS sequence"/>
</dbReference>
<feature type="region of interest" description="Disordered" evidence="6">
    <location>
        <begin position="21"/>
        <end position="98"/>
    </location>
</feature>
<feature type="compositionally biased region" description="Acidic residues" evidence="6">
    <location>
        <begin position="1072"/>
        <end position="1085"/>
    </location>
</feature>
<dbReference type="InterPro" id="IPR036866">
    <property type="entry name" value="RibonucZ/Hydroxyglut_hydro"/>
</dbReference>
<comment type="similarity">
    <text evidence="2">Belongs to the DNA repair metallo-beta-lactamase (DRMBL) family.</text>
</comment>
<feature type="region of interest" description="Disordered" evidence="6">
    <location>
        <begin position="887"/>
        <end position="906"/>
    </location>
</feature>
<dbReference type="Pfam" id="PF07522">
    <property type="entry name" value="DRMBL"/>
    <property type="match status" value="1"/>
</dbReference>
<feature type="region of interest" description="Disordered" evidence="6">
    <location>
        <begin position="1062"/>
        <end position="1085"/>
    </location>
</feature>
<dbReference type="SMART" id="SM00849">
    <property type="entry name" value="Lactamase_B"/>
    <property type="match status" value="1"/>
</dbReference>
<organism evidence="8 9">
    <name type="scientific">Stomoxys calcitrans</name>
    <name type="common">Stable fly</name>
    <name type="synonym">Conops calcitrans</name>
    <dbReference type="NCBI Taxonomy" id="35570"/>
    <lineage>
        <taxon>Eukaryota</taxon>
        <taxon>Metazoa</taxon>
        <taxon>Ecdysozoa</taxon>
        <taxon>Arthropoda</taxon>
        <taxon>Hexapoda</taxon>
        <taxon>Insecta</taxon>
        <taxon>Pterygota</taxon>
        <taxon>Neoptera</taxon>
        <taxon>Endopterygota</taxon>
        <taxon>Diptera</taxon>
        <taxon>Brachycera</taxon>
        <taxon>Muscomorpha</taxon>
        <taxon>Muscoidea</taxon>
        <taxon>Muscidae</taxon>
        <taxon>Stomoxys</taxon>
    </lineage>
</organism>
<dbReference type="OrthoDB" id="262529at2759"/>
<dbReference type="CDD" id="cd16273">
    <property type="entry name" value="SNM1A-1C-like_MBL-fold"/>
    <property type="match status" value="1"/>
</dbReference>
<gene>
    <name evidence="8" type="primary">106085850</name>
</gene>
<feature type="compositionally biased region" description="Basic and acidic residues" evidence="6">
    <location>
        <begin position="725"/>
        <end position="743"/>
    </location>
</feature>
<dbReference type="PANTHER" id="PTHR23240">
    <property type="entry name" value="DNA CROSS-LINK REPAIR PROTEIN PSO2/SNM1-RELATED"/>
    <property type="match status" value="1"/>
</dbReference>
<dbReference type="PANTHER" id="PTHR23240:SF6">
    <property type="entry name" value="DNA CROSS-LINK REPAIR 1A PROTEIN"/>
    <property type="match status" value="1"/>
</dbReference>
<dbReference type="AlphaFoldDB" id="A0A1I8QF31"/>
<feature type="compositionally biased region" description="Low complexity" evidence="6">
    <location>
        <begin position="269"/>
        <end position="282"/>
    </location>
</feature>
<feature type="compositionally biased region" description="Low complexity" evidence="6">
    <location>
        <begin position="231"/>
        <end position="241"/>
    </location>
</feature>
<comment type="subcellular location">
    <subcellularLocation>
        <location evidence="1">Nucleus</location>
    </subcellularLocation>
</comment>
<evidence type="ECO:0000256" key="6">
    <source>
        <dbReference type="SAM" id="MobiDB-lite"/>
    </source>
</evidence>
<feature type="region of interest" description="Disordered" evidence="6">
    <location>
        <begin position="160"/>
        <end position="188"/>
    </location>
</feature>
<evidence type="ECO:0000256" key="4">
    <source>
        <dbReference type="ARBA" id="ARBA00023204"/>
    </source>
</evidence>
<dbReference type="STRING" id="35570.A0A1I8QF31"/>
<keyword evidence="9" id="KW-1185">Reference proteome</keyword>
<feature type="compositionally biased region" description="Polar residues" evidence="6">
    <location>
        <begin position="692"/>
        <end position="712"/>
    </location>
</feature>
<keyword evidence="4" id="KW-0234">DNA repair</keyword>
<feature type="region of interest" description="Disordered" evidence="6">
    <location>
        <begin position="971"/>
        <end position="1020"/>
    </location>
</feature>
<feature type="compositionally biased region" description="Basic and acidic residues" evidence="6">
    <location>
        <begin position="682"/>
        <end position="691"/>
    </location>
</feature>
<feature type="region of interest" description="Disordered" evidence="6">
    <location>
        <begin position="256"/>
        <end position="282"/>
    </location>
</feature>
<evidence type="ECO:0000259" key="7">
    <source>
        <dbReference type="SMART" id="SM00849"/>
    </source>
</evidence>
<evidence type="ECO:0000313" key="8">
    <source>
        <dbReference type="EnsemblMetazoa" id="SCAU016551-PA"/>
    </source>
</evidence>
<dbReference type="Gene3D" id="3.40.50.12650">
    <property type="match status" value="1"/>
</dbReference>
<feature type="compositionally biased region" description="Low complexity" evidence="6">
    <location>
        <begin position="163"/>
        <end position="177"/>
    </location>
</feature>
<dbReference type="Gene3D" id="3.60.15.10">
    <property type="entry name" value="Ribonuclease Z/Hydroxyacylglutathione hydrolase-like"/>
    <property type="match status" value="1"/>
</dbReference>
<name>A0A1I8QF31_STOCA</name>
<reference evidence="8" key="1">
    <citation type="submission" date="2020-05" db="UniProtKB">
        <authorList>
            <consortium name="EnsemblMetazoa"/>
        </authorList>
    </citation>
    <scope>IDENTIFICATION</scope>
    <source>
        <strain evidence="8">USDA</strain>
    </source>
</reference>
<feature type="region of interest" description="Disordered" evidence="6">
    <location>
        <begin position="222"/>
        <end position="242"/>
    </location>
</feature>
<feature type="domain" description="Metallo-beta-lactamase" evidence="7">
    <location>
        <begin position="299"/>
        <end position="470"/>
    </location>
</feature>
<dbReference type="SUPFAM" id="SSF56281">
    <property type="entry name" value="Metallo-hydrolase/oxidoreductase"/>
    <property type="match status" value="1"/>
</dbReference>
<evidence type="ECO:0000256" key="5">
    <source>
        <dbReference type="ARBA" id="ARBA00023242"/>
    </source>
</evidence>
<evidence type="ECO:0000256" key="2">
    <source>
        <dbReference type="ARBA" id="ARBA00010304"/>
    </source>
</evidence>
<feature type="region of interest" description="Disordered" evidence="6">
    <location>
        <begin position="658"/>
        <end position="772"/>
    </location>
</feature>
<dbReference type="GO" id="GO:0005634">
    <property type="term" value="C:nucleus"/>
    <property type="evidence" value="ECO:0007669"/>
    <property type="project" value="UniProtKB-SubCell"/>
</dbReference>
<dbReference type="GO" id="GO:0006303">
    <property type="term" value="P:double-strand break repair via nonhomologous end joining"/>
    <property type="evidence" value="ECO:0007669"/>
    <property type="project" value="TreeGrafter"/>
</dbReference>
<keyword evidence="3" id="KW-0227">DNA damage</keyword>
<feature type="compositionally biased region" description="Polar residues" evidence="6">
    <location>
        <begin position="986"/>
        <end position="996"/>
    </location>
</feature>
<sequence>MIHKPPIIKIRNLKELQCSQKAKAELEDPNATPIKAKKPRRKAATTGTKAKKVTLPNEEIEQERHTPKVENPDVAPPPAASTVKRLSKSARKEPPPSQLRINIFFKPCEKTYKIEPLKEQPTPLRKAATEIKKQVSKTTTTKKNGKVIKNRRSKMGRKRLFTDNDTSSTMNSDSDTSNQKRAMSAKEKGSSNITEVCINLISDSDDDDAFEKKTIKIEKKENSVDAKTSGNNSRVSRSSSVTYNGVSKTHTVTTTAPMACDSGTSKAHISPNTATSTSSPTATIAAVKTPATTRRKPKPCPPYKIIEGSTFAVDAFQYGYIEGVTHYFLTHFHADHYIGLTRKFAMPLFMSTITARFVRAFIPIDEKYIHELELNTPIDVNGIEVTALDANHCPGAIMLLFKIKSSSQCILHTGDFRAWHGMEEEPVFWNNHINTIYLDTTYLSQKYAFCTQYESIDRAKHLVQEFQAKHAGKSILYICGSYVIGKERFWSSLAEEFALKVWTEDNRSKALKAMNDKHLNQLLIENPLEADMHVIAMGKLSYMSLVDYFALYQQRYDICLALRPSGWEKDTRPQYRGTINIIGVEYSEHSSYEEMKRFVKFLKPDNVISTVPTGRDLMKTSKVPESWYKYEKLQQSSNYQPRIEQYLRKSTPMRKAIIRGPNPNKGGIESAVSPLSMKNVRNKREKDKNNNCEDSNSVIMTNSPAKSTSANEFENPMVWLPQSQKNKENSQKKIKQEKSEKNLRLRTSKARNEVPQLVPDKKKTDENSGKQLKEGDNCSIYISNDSSELFEKPMPKVACRRRIISCSSDEEFVAKPNKTKLREKRNVFKPSMPSTVEENEADFVENSVRSTKKKKADYDNYLDEQPCTSKEALRRLAISNPLLKSTTTSCASTTTSANEEVQDSQASDDFELMARPIRNKNLRKDVIPSSQTTFELKNTPRPLRNKCKTTWHEAKQQHDSQNDFIPASQTTADLANTPRPLRNKRTNTTPLTSLVTSPVKKGTRPKNNVPLSPISDEDGSQPELVTQIVKNTKHLDFYNSSQMNVMVQNLLSSQKLDTSKDHIPPELLSDNDALEALDAQDDWLD</sequence>
<dbReference type="KEGG" id="scac:106085850"/>
<proteinExistence type="inferred from homology"/>
<feature type="compositionally biased region" description="Basic and acidic residues" evidence="6">
    <location>
        <begin position="759"/>
        <end position="772"/>
    </location>
</feature>
<evidence type="ECO:0000256" key="3">
    <source>
        <dbReference type="ARBA" id="ARBA00022763"/>
    </source>
</evidence>
<dbReference type="VEuPathDB" id="VectorBase:SCAU016551"/>
<dbReference type="GO" id="GO:0035312">
    <property type="term" value="F:5'-3' DNA exonuclease activity"/>
    <property type="evidence" value="ECO:0007669"/>
    <property type="project" value="TreeGrafter"/>
</dbReference>
<protein>
    <recommendedName>
        <fullName evidence="7">Metallo-beta-lactamase domain-containing protein</fullName>
    </recommendedName>
</protein>
<accession>A0A1I8QF31</accession>
<evidence type="ECO:0000313" key="9">
    <source>
        <dbReference type="Proteomes" id="UP000095300"/>
    </source>
</evidence>
<dbReference type="InterPro" id="IPR001279">
    <property type="entry name" value="Metallo-B-lactamas"/>
</dbReference>
<keyword evidence="5" id="KW-0539">Nucleus</keyword>
<dbReference type="GO" id="GO:0031123">
    <property type="term" value="P:RNA 3'-end processing"/>
    <property type="evidence" value="ECO:0007669"/>
    <property type="project" value="UniProtKB-ARBA"/>
</dbReference>
<evidence type="ECO:0000256" key="1">
    <source>
        <dbReference type="ARBA" id="ARBA00004123"/>
    </source>
</evidence>
<dbReference type="EnsemblMetazoa" id="SCAU016551-RA">
    <property type="protein sequence ID" value="SCAU016551-PA"/>
    <property type="gene ID" value="SCAU016551"/>
</dbReference>
<dbReference type="GO" id="GO:0036297">
    <property type="term" value="P:interstrand cross-link repair"/>
    <property type="evidence" value="ECO:0007669"/>
    <property type="project" value="TreeGrafter"/>
</dbReference>